<dbReference type="GO" id="GO:0016491">
    <property type="term" value="F:oxidoreductase activity"/>
    <property type="evidence" value="ECO:0007669"/>
    <property type="project" value="UniProtKB-KW"/>
</dbReference>
<dbReference type="Pfam" id="PF13462">
    <property type="entry name" value="Thioredoxin_4"/>
    <property type="match status" value="1"/>
</dbReference>
<organism evidence="8">
    <name type="scientific">uncultured bacterium</name>
    <name type="common">gcode 4</name>
    <dbReference type="NCBI Taxonomy" id="1234023"/>
    <lineage>
        <taxon>Bacteria</taxon>
        <taxon>environmental samples</taxon>
    </lineage>
</organism>
<accession>K2GHZ3</accession>
<protein>
    <submittedName>
        <fullName evidence="8">DsbA oxidoreductase</fullName>
    </submittedName>
</protein>
<dbReference type="PANTHER" id="PTHR13887">
    <property type="entry name" value="GLUTATHIONE S-TRANSFERASE KAPPA"/>
    <property type="match status" value="1"/>
</dbReference>
<keyword evidence="6" id="KW-1133">Transmembrane helix</keyword>
<evidence type="ECO:0000256" key="5">
    <source>
        <dbReference type="ARBA" id="ARBA00023284"/>
    </source>
</evidence>
<dbReference type="Gene3D" id="3.40.30.10">
    <property type="entry name" value="Glutaredoxin"/>
    <property type="match status" value="1"/>
</dbReference>
<gene>
    <name evidence="8" type="ORF">ACD_2C00049G0002</name>
</gene>
<keyword evidence="6" id="KW-0472">Membrane</keyword>
<evidence type="ECO:0000256" key="6">
    <source>
        <dbReference type="SAM" id="Phobius"/>
    </source>
</evidence>
<evidence type="ECO:0000313" key="8">
    <source>
        <dbReference type="EMBL" id="EKE30074.1"/>
    </source>
</evidence>
<keyword evidence="3" id="KW-0560">Oxidoreductase</keyword>
<reference evidence="8" key="1">
    <citation type="journal article" date="2012" name="Science">
        <title>Fermentation, hydrogen, and sulfur metabolism in multiple uncultivated bacterial phyla.</title>
        <authorList>
            <person name="Wrighton K.C."/>
            <person name="Thomas B.C."/>
            <person name="Sharon I."/>
            <person name="Miller C.S."/>
            <person name="Castelle C.J."/>
            <person name="VerBerkmoes N.C."/>
            <person name="Wilkins M.J."/>
            <person name="Hettich R.L."/>
            <person name="Lipton M.S."/>
            <person name="Williams K.H."/>
            <person name="Long P.E."/>
            <person name="Banfield J.F."/>
        </authorList>
    </citation>
    <scope>NUCLEOTIDE SEQUENCE [LARGE SCALE GENOMIC DNA]</scope>
</reference>
<dbReference type="EMBL" id="AMFJ01000049">
    <property type="protein sequence ID" value="EKE30074.1"/>
    <property type="molecule type" value="Genomic_DNA"/>
</dbReference>
<evidence type="ECO:0000259" key="7">
    <source>
        <dbReference type="Pfam" id="PF13462"/>
    </source>
</evidence>
<keyword evidence="6" id="KW-0812">Transmembrane</keyword>
<keyword evidence="5" id="KW-0676">Redox-active center</keyword>
<feature type="domain" description="Thioredoxin-like fold" evidence="7">
    <location>
        <begin position="129"/>
        <end position="295"/>
    </location>
</feature>
<evidence type="ECO:0000256" key="1">
    <source>
        <dbReference type="ARBA" id="ARBA00005791"/>
    </source>
</evidence>
<keyword evidence="4" id="KW-1015">Disulfide bond</keyword>
<proteinExistence type="inferred from homology"/>
<feature type="transmembrane region" description="Helical" evidence="6">
    <location>
        <begin position="70"/>
        <end position="88"/>
    </location>
</feature>
<dbReference type="InterPro" id="IPR012336">
    <property type="entry name" value="Thioredoxin-like_fold"/>
</dbReference>
<keyword evidence="2" id="KW-0732">Signal</keyword>
<evidence type="ECO:0000256" key="4">
    <source>
        <dbReference type="ARBA" id="ARBA00023157"/>
    </source>
</evidence>
<dbReference type="SUPFAM" id="SSF52833">
    <property type="entry name" value="Thioredoxin-like"/>
    <property type="match status" value="1"/>
</dbReference>
<dbReference type="PANTHER" id="PTHR13887:SF14">
    <property type="entry name" value="DISULFIDE BOND FORMATION PROTEIN D"/>
    <property type="match status" value="1"/>
</dbReference>
<sequence>MRLVLIIICFMASLSNIFMPIKKAYSVIYFKDGLNKTLYNARALNIEYKPRGILGFIFLSPLSYKLPKKYLIWFYFYCIMPIISNIILRLPMIKKILILLSLSFFLFSCSQQRDIFNEGTSKNFIQKNIDSPSFGNPAAKVQLIEFGDFQCPACIFFEKEIWQKLFKDYVLTNKIWITYKNFPLSAHRNAPEDALAAMCAHEQWKYMDFATRMYAFEDEKKWLVVTKEDRENIAASAWADMIKFKQCVLEWRYVDKIKQDMELGEKMWLQWTPSVYANWQLINFDSVEGFFKILDQLIAQQ</sequence>
<dbReference type="InterPro" id="IPR036249">
    <property type="entry name" value="Thioredoxin-like_sf"/>
</dbReference>
<comment type="caution">
    <text evidence="8">The sequence shown here is derived from an EMBL/GenBank/DDBJ whole genome shotgun (WGS) entry which is preliminary data.</text>
</comment>
<comment type="similarity">
    <text evidence="1">Belongs to the thioredoxin family. DsbA subfamily.</text>
</comment>
<evidence type="ECO:0000256" key="2">
    <source>
        <dbReference type="ARBA" id="ARBA00022729"/>
    </source>
</evidence>
<evidence type="ECO:0000256" key="3">
    <source>
        <dbReference type="ARBA" id="ARBA00023002"/>
    </source>
</evidence>
<name>K2GHZ3_9BACT</name>
<dbReference type="AlphaFoldDB" id="K2GHZ3"/>